<dbReference type="GO" id="GO:0005739">
    <property type="term" value="C:mitochondrion"/>
    <property type="evidence" value="ECO:0007669"/>
    <property type="project" value="UniProtKB-SubCell"/>
</dbReference>
<feature type="domain" description="Small ribosomal subunit protein uS7" evidence="9">
    <location>
        <begin position="250"/>
        <end position="404"/>
    </location>
</feature>
<evidence type="ECO:0000256" key="1">
    <source>
        <dbReference type="ARBA" id="ARBA00004173"/>
    </source>
</evidence>
<comment type="subcellular location">
    <subcellularLocation>
        <location evidence="1">Mitochondrion</location>
    </subcellularLocation>
</comment>
<dbReference type="SUPFAM" id="SSF47973">
    <property type="entry name" value="Ribosomal protein S7"/>
    <property type="match status" value="1"/>
</dbReference>
<keyword evidence="3 10" id="KW-0689">Ribosomal protein</keyword>
<sequence length="418" mass="45376">MPPRLNLLPTAITAFQSQAFLPYSSLLRPSTVSQQCTASRSPSLLSSSHDRGIRALSTKRDLLLRQRGGAVLAHRPCVSSSQRRMESSSSKAGAGIGEGKAGRIADEKIEAVKRSESEAAKEGLGSVSEEAAELARIMERRTECGEVGEPELSQGSMVGDILKRDKDALKNAPKVLRDQLSSSSSSSSSGSRSFSTSARSRQLHMNQISPVGENDALIAAATERKYDQARREGLKFDVPETLPRSEHLKHRYDPLLDQFTKMLMRHGKLSAAQKQMDAILHNLRSAPAPNIDPSRPLLPGPPSPQLPLNPILYLTLVVDSVAPLLRIKQQPGAAGGGRSLPIPLPLALRQRRRTAIKWIIDASEKRKDAALANRVAQEIIAVAEGKSSVWDKRGVVHKQGTASRANIKALGMKGRKKF</sequence>
<organism evidence="10 11">
    <name type="scientific">Ajellomyces capsulatus</name>
    <name type="common">Darling's disease fungus</name>
    <name type="synonym">Histoplasma capsulatum</name>
    <dbReference type="NCBI Taxonomy" id="5037"/>
    <lineage>
        <taxon>Eukaryota</taxon>
        <taxon>Fungi</taxon>
        <taxon>Dikarya</taxon>
        <taxon>Ascomycota</taxon>
        <taxon>Pezizomycotina</taxon>
        <taxon>Eurotiomycetes</taxon>
        <taxon>Eurotiomycetidae</taxon>
        <taxon>Onygenales</taxon>
        <taxon>Ajellomycetaceae</taxon>
        <taxon>Histoplasma</taxon>
    </lineage>
</organism>
<dbReference type="InterPro" id="IPR036823">
    <property type="entry name" value="Ribosomal_uS7_dom_sf"/>
</dbReference>
<dbReference type="OrthoDB" id="9972728at2759"/>
<evidence type="ECO:0000256" key="6">
    <source>
        <dbReference type="ARBA" id="ARBA00037226"/>
    </source>
</evidence>
<feature type="compositionally biased region" description="Low complexity" evidence="8">
    <location>
        <begin position="79"/>
        <end position="93"/>
    </location>
</feature>
<evidence type="ECO:0000256" key="2">
    <source>
        <dbReference type="ARBA" id="ARBA00007151"/>
    </source>
</evidence>
<evidence type="ECO:0000259" key="9">
    <source>
        <dbReference type="Pfam" id="PF00177"/>
    </source>
</evidence>
<dbReference type="Gene3D" id="1.10.455.10">
    <property type="entry name" value="Ribosomal protein S7 domain"/>
    <property type="match status" value="1"/>
</dbReference>
<evidence type="ECO:0000313" key="11">
    <source>
        <dbReference type="Proteomes" id="UP000663671"/>
    </source>
</evidence>
<dbReference type="GO" id="GO:1990904">
    <property type="term" value="C:ribonucleoprotein complex"/>
    <property type="evidence" value="ECO:0007669"/>
    <property type="project" value="UniProtKB-KW"/>
</dbReference>
<proteinExistence type="inferred from homology"/>
<accession>A0A8A1MJM3</accession>
<dbReference type="Proteomes" id="UP000663671">
    <property type="component" value="Chromosome 3"/>
</dbReference>
<gene>
    <name evidence="10" type="ORF">I7I51_06926</name>
</gene>
<evidence type="ECO:0000256" key="3">
    <source>
        <dbReference type="ARBA" id="ARBA00022980"/>
    </source>
</evidence>
<evidence type="ECO:0000256" key="7">
    <source>
        <dbReference type="ARBA" id="ARBA00039306"/>
    </source>
</evidence>
<comment type="function">
    <text evidence="6">Component of the mitochondrial ribosome (mitoribosome), a dedicated translation machinery responsible for the synthesis of mitochondrial genome-encoded proteins, including at least some of the essential transmembrane subunits of the mitochondrial respiratory chain. The mitoribosomes are attached to the mitochondrial inner membrane and translation products are cotranslationally integrated into the membrane.</text>
</comment>
<dbReference type="AlphaFoldDB" id="A0A8A1MJM3"/>
<dbReference type="GO" id="GO:0005840">
    <property type="term" value="C:ribosome"/>
    <property type="evidence" value="ECO:0007669"/>
    <property type="project" value="UniProtKB-KW"/>
</dbReference>
<dbReference type="GO" id="GO:0006412">
    <property type="term" value="P:translation"/>
    <property type="evidence" value="ECO:0007669"/>
    <property type="project" value="InterPro"/>
</dbReference>
<keyword evidence="5" id="KW-0687">Ribonucleoprotein</keyword>
<evidence type="ECO:0000313" key="10">
    <source>
        <dbReference type="EMBL" id="QSS66075.1"/>
    </source>
</evidence>
<reference evidence="10" key="1">
    <citation type="submission" date="2021-01" db="EMBL/GenBank/DDBJ databases">
        <title>Chromosome-level genome assembly of a human fungal pathogen reveals clustering of transcriptionally co-regulated genes.</title>
        <authorList>
            <person name="Voorhies M."/>
            <person name="Cohen S."/>
            <person name="Shea T.P."/>
            <person name="Petrus S."/>
            <person name="Munoz J.F."/>
            <person name="Poplawski S."/>
            <person name="Goldman W.E."/>
            <person name="Michael T."/>
            <person name="Cuomo C.A."/>
            <person name="Sil A."/>
            <person name="Beyhan S."/>
        </authorList>
    </citation>
    <scope>NUCLEOTIDE SEQUENCE</scope>
    <source>
        <strain evidence="10">WU24</strain>
    </source>
</reference>
<keyword evidence="4" id="KW-0496">Mitochondrion</keyword>
<dbReference type="VEuPathDB" id="FungiDB:I7I51_06926"/>
<dbReference type="InterPro" id="IPR023798">
    <property type="entry name" value="Ribosomal_uS7_dom"/>
</dbReference>
<protein>
    <recommendedName>
        <fullName evidence="7">Small ribosomal subunit protein uS7m</fullName>
    </recommendedName>
</protein>
<dbReference type="InterPro" id="IPR000235">
    <property type="entry name" value="Ribosomal_uS7"/>
</dbReference>
<comment type="similarity">
    <text evidence="2">Belongs to the universal ribosomal protein uS7 family.</text>
</comment>
<feature type="region of interest" description="Disordered" evidence="8">
    <location>
        <begin position="76"/>
        <end position="99"/>
    </location>
</feature>
<feature type="compositionally biased region" description="Low complexity" evidence="8">
    <location>
        <begin position="181"/>
        <end position="200"/>
    </location>
</feature>
<evidence type="ECO:0000256" key="8">
    <source>
        <dbReference type="SAM" id="MobiDB-lite"/>
    </source>
</evidence>
<dbReference type="Pfam" id="PF00177">
    <property type="entry name" value="Ribosomal_S7"/>
    <property type="match status" value="1"/>
</dbReference>
<feature type="region of interest" description="Disordered" evidence="8">
    <location>
        <begin position="176"/>
        <end position="210"/>
    </location>
</feature>
<dbReference type="InterPro" id="IPR047988">
    <property type="entry name" value="Ribosomal_uS7m_fungi"/>
</dbReference>
<dbReference type="EMBL" id="CP069115">
    <property type="protein sequence ID" value="QSS66075.1"/>
    <property type="molecule type" value="Genomic_DNA"/>
</dbReference>
<evidence type="ECO:0000256" key="5">
    <source>
        <dbReference type="ARBA" id="ARBA00023274"/>
    </source>
</evidence>
<dbReference type="CDD" id="cd14868">
    <property type="entry name" value="uS7_Mitochondria_Fungi"/>
    <property type="match status" value="1"/>
</dbReference>
<dbReference type="PANTHER" id="PTHR11205">
    <property type="entry name" value="RIBOSOMAL PROTEIN S7"/>
    <property type="match status" value="1"/>
</dbReference>
<name>A0A8A1MJM3_AJECA</name>
<evidence type="ECO:0000256" key="4">
    <source>
        <dbReference type="ARBA" id="ARBA00023128"/>
    </source>
</evidence>
<dbReference type="FunFam" id="1.10.455.10:FF:000006">
    <property type="entry name" value="37S ribosomal protein S7, mitochondrial"/>
    <property type="match status" value="1"/>
</dbReference>